<reference evidence="8" key="1">
    <citation type="submission" date="2022-03" db="EMBL/GenBank/DDBJ databases">
        <title>Draft genome sequence of Aduncisulcus paluster, a free-living microaerophilic Fornicata.</title>
        <authorList>
            <person name="Yuyama I."/>
            <person name="Kume K."/>
            <person name="Tamura T."/>
            <person name="Inagaki Y."/>
            <person name="Hashimoto T."/>
        </authorList>
    </citation>
    <scope>NUCLEOTIDE SEQUENCE</scope>
    <source>
        <strain evidence="8">NY0171</strain>
    </source>
</reference>
<evidence type="ECO:0000256" key="3">
    <source>
        <dbReference type="ARBA" id="ARBA00022448"/>
    </source>
</evidence>
<dbReference type="PANTHER" id="PTHR31752">
    <property type="entry name" value="AUXIN EFFLUX CARRIER COMPONENT 1B-RELATED"/>
    <property type="match status" value="1"/>
</dbReference>
<evidence type="ECO:0000256" key="5">
    <source>
        <dbReference type="ARBA" id="ARBA00022989"/>
    </source>
</evidence>
<feature type="transmembrane region" description="Helical" evidence="7">
    <location>
        <begin position="116"/>
        <end position="136"/>
    </location>
</feature>
<proteinExistence type="inferred from homology"/>
<keyword evidence="5 7" id="KW-1133">Transmembrane helix</keyword>
<comment type="subcellular location">
    <subcellularLocation>
        <location evidence="1">Membrane</location>
        <topology evidence="1">Multi-pass membrane protein</topology>
    </subcellularLocation>
</comment>
<evidence type="ECO:0000313" key="9">
    <source>
        <dbReference type="Proteomes" id="UP001057375"/>
    </source>
</evidence>
<feature type="transmembrane region" description="Helical" evidence="7">
    <location>
        <begin position="148"/>
        <end position="172"/>
    </location>
</feature>
<accession>A0ABQ5KH08</accession>
<dbReference type="Proteomes" id="UP001057375">
    <property type="component" value="Unassembled WGS sequence"/>
</dbReference>
<dbReference type="InterPro" id="IPR004776">
    <property type="entry name" value="Mem_transp_PIN-like"/>
</dbReference>
<comment type="caution">
    <text evidence="8">The sequence shown here is derived from an EMBL/GenBank/DDBJ whole genome shotgun (WGS) entry which is preliminary data.</text>
</comment>
<evidence type="ECO:0000256" key="4">
    <source>
        <dbReference type="ARBA" id="ARBA00022692"/>
    </source>
</evidence>
<evidence type="ECO:0000256" key="7">
    <source>
        <dbReference type="SAM" id="Phobius"/>
    </source>
</evidence>
<dbReference type="InterPro" id="IPR051107">
    <property type="entry name" value="Auxin_Efflux_Carrier"/>
</dbReference>
<keyword evidence="4 7" id="KW-0812">Transmembrane</keyword>
<keyword evidence="9" id="KW-1185">Reference proteome</keyword>
<dbReference type="EMBL" id="BQXS01009746">
    <property type="protein sequence ID" value="GKT31815.1"/>
    <property type="molecule type" value="Genomic_DNA"/>
</dbReference>
<protein>
    <submittedName>
        <fullName evidence="8">Membrane transport protein like protein</fullName>
    </submittedName>
</protein>
<evidence type="ECO:0000313" key="8">
    <source>
        <dbReference type="EMBL" id="GKT31815.1"/>
    </source>
</evidence>
<feature type="transmembrane region" description="Helical" evidence="7">
    <location>
        <begin position="184"/>
        <end position="207"/>
    </location>
</feature>
<organism evidence="8 9">
    <name type="scientific">Aduncisulcus paluster</name>
    <dbReference type="NCBI Taxonomy" id="2918883"/>
    <lineage>
        <taxon>Eukaryota</taxon>
        <taxon>Metamonada</taxon>
        <taxon>Carpediemonas-like organisms</taxon>
        <taxon>Aduncisulcus</taxon>
    </lineage>
</organism>
<sequence>MSVSWANYILIGQPIIISIYGEAYELIPVYQSVIALLIQLPIYVTFFELIKTRRERTQISIEITGESPVGDNEIIPSNNPKTIEMKITPEPHNSQSLDLDERSQTRPVSLTVCQGIIKNPMLFAMIFGIIWAFLPWDFPEMVSNFLDFLSGVVTPIGLFSFGLFVGCLKDIFDMNDSAVHKGQIWAWSILFAFLRSLVCPFIILFVMRVLGFGKIETHCAMISAGSPVAVQAFNYASEYNVFPERYPYSLLIEVIILTPCQFIFTACVNSIWGE</sequence>
<evidence type="ECO:0000256" key="1">
    <source>
        <dbReference type="ARBA" id="ARBA00004141"/>
    </source>
</evidence>
<evidence type="ECO:0000256" key="2">
    <source>
        <dbReference type="ARBA" id="ARBA00009177"/>
    </source>
</evidence>
<dbReference type="Pfam" id="PF03547">
    <property type="entry name" value="Mem_trans"/>
    <property type="match status" value="1"/>
</dbReference>
<comment type="similarity">
    <text evidence="2">Belongs to the auxin efflux carrier (TC 2.A.69.1) family.</text>
</comment>
<gene>
    <name evidence="8" type="ORF">ADUPG1_006160</name>
</gene>
<keyword evidence="3" id="KW-0813">Transport</keyword>
<feature type="transmembrane region" description="Helical" evidence="7">
    <location>
        <begin position="29"/>
        <end position="50"/>
    </location>
</feature>
<evidence type="ECO:0000256" key="6">
    <source>
        <dbReference type="ARBA" id="ARBA00023136"/>
    </source>
</evidence>
<feature type="transmembrane region" description="Helical" evidence="7">
    <location>
        <begin position="248"/>
        <end position="272"/>
    </location>
</feature>
<dbReference type="PANTHER" id="PTHR31752:SF18">
    <property type="entry name" value="AUXIN EFFLUX CARRIER COMPONENT 1"/>
    <property type="match status" value="1"/>
</dbReference>
<keyword evidence="6 7" id="KW-0472">Membrane</keyword>
<name>A0ABQ5KH08_9EUKA</name>